<keyword evidence="3" id="KW-1185">Reference proteome</keyword>
<feature type="repeat" description="TPR" evidence="1">
    <location>
        <begin position="116"/>
        <end position="149"/>
    </location>
</feature>
<dbReference type="Proteomes" id="UP000307702">
    <property type="component" value="Unassembled WGS sequence"/>
</dbReference>
<accession>A0A8H2JN06</accession>
<proteinExistence type="predicted"/>
<dbReference type="EMBL" id="SZVP01000003">
    <property type="protein sequence ID" value="TMM46526.1"/>
    <property type="molecule type" value="Genomic_DNA"/>
</dbReference>
<name>A0A8H2JN06_9GAMM</name>
<dbReference type="SUPFAM" id="SSF48452">
    <property type="entry name" value="TPR-like"/>
    <property type="match status" value="1"/>
</dbReference>
<gene>
    <name evidence="2" type="ORF">FCS21_04855</name>
</gene>
<dbReference type="PROSITE" id="PS50005">
    <property type="entry name" value="TPR"/>
    <property type="match status" value="1"/>
</dbReference>
<comment type="caution">
    <text evidence="2">The sequence shown here is derived from an EMBL/GenBank/DDBJ whole genome shotgun (WGS) entry which is preliminary data.</text>
</comment>
<keyword evidence="1" id="KW-0802">TPR repeat</keyword>
<dbReference type="InterPro" id="IPR019734">
    <property type="entry name" value="TPR_rpt"/>
</dbReference>
<organism evidence="2 3">
    <name type="scientific">Colwellia ponticola</name>
    <dbReference type="NCBI Taxonomy" id="2304625"/>
    <lineage>
        <taxon>Bacteria</taxon>
        <taxon>Pseudomonadati</taxon>
        <taxon>Pseudomonadota</taxon>
        <taxon>Gammaproteobacteria</taxon>
        <taxon>Alteromonadales</taxon>
        <taxon>Colwelliaceae</taxon>
        <taxon>Colwellia</taxon>
    </lineage>
</organism>
<dbReference type="InterPro" id="IPR011990">
    <property type="entry name" value="TPR-like_helical_dom_sf"/>
</dbReference>
<reference evidence="2 3" key="1">
    <citation type="submission" date="2019-05" db="EMBL/GenBank/DDBJ databases">
        <title>Colwellia ponticola sp. nov., isolated from seawater.</title>
        <authorList>
            <person name="Yoon J.-H."/>
        </authorList>
    </citation>
    <scope>NUCLEOTIDE SEQUENCE [LARGE SCALE GENOMIC DNA]</scope>
    <source>
        <strain evidence="2 3">OISW-25</strain>
    </source>
</reference>
<sequence>MLLSSSSFFLSDFLTQKIDRNDYSDAQFVFALKNNDIAALTIEEKKTLVGSIYWLRLNRELAKTQASAALRLARWYLNNSYIQTGIASTALSPILANTVNKDALIWFEQAIRLHSSQAIVELAQLYFQQDRVDKAQSTISKLPELLPNHNLDEAALRLRLTIAIYVGDINKVEQLVNTALLQQAKYYKGKYGIESTTLRLLADMTKFAIIKKNSLLAPYLEAHQQSDKVNLYLSPAANCLASLQLFATNVRHLIQLDQLIKRFNQQQPLARYICLPTPKYISIKQLKCSAKKHQAILCDESHWQHIVNEVDSRYIGLMLKEGGANVHLGILYFDSEDDVDVFSHEVSHLLGFVDEYPLTKEHDKCQGIQAIPFSHNIAVLKKHYQGDKTQLRAQILKSMPWANSIKATTPILQLVDGSSAKQQKWRLGTPSTYQESVGVYISESCHHATGQFMSPKSKDVAGVESISYSAFKPLNRRTQLRYFSADFPNEYLELIEAKPTAYLMPSFHYNIALALYQQGKAIDAKYWLDKAAQWESDPVKKAMVLNGGF</sequence>
<evidence type="ECO:0000313" key="2">
    <source>
        <dbReference type="EMBL" id="TMM46526.1"/>
    </source>
</evidence>
<dbReference type="Gene3D" id="1.25.40.10">
    <property type="entry name" value="Tetratricopeptide repeat domain"/>
    <property type="match status" value="1"/>
</dbReference>
<evidence type="ECO:0008006" key="4">
    <source>
        <dbReference type="Google" id="ProtNLM"/>
    </source>
</evidence>
<evidence type="ECO:0000313" key="3">
    <source>
        <dbReference type="Proteomes" id="UP000307702"/>
    </source>
</evidence>
<evidence type="ECO:0000256" key="1">
    <source>
        <dbReference type="PROSITE-ProRule" id="PRU00339"/>
    </source>
</evidence>
<protein>
    <recommendedName>
        <fullName evidence="4">Tetratricopeptide repeat protein</fullName>
    </recommendedName>
</protein>
<dbReference type="AlphaFoldDB" id="A0A8H2JN06"/>
<dbReference type="OrthoDB" id="6313889at2"/>